<feature type="domain" description="Glycosyltransferase 2-like" evidence="1">
    <location>
        <begin position="9"/>
        <end position="135"/>
    </location>
</feature>
<gene>
    <name evidence="2" type="ORF">ETSY2_03940</name>
</gene>
<dbReference type="PANTHER" id="PTHR48090:SF7">
    <property type="entry name" value="RFBJ PROTEIN"/>
    <property type="match status" value="1"/>
</dbReference>
<dbReference type="CDD" id="cd04179">
    <property type="entry name" value="DPM_DPG-synthase_like"/>
    <property type="match status" value="1"/>
</dbReference>
<dbReference type="InterPro" id="IPR050256">
    <property type="entry name" value="Glycosyltransferase_2"/>
</dbReference>
<dbReference type="EMBL" id="AZHX01000157">
    <property type="protein sequence ID" value="ETX08683.1"/>
    <property type="molecule type" value="Genomic_DNA"/>
</dbReference>
<protein>
    <recommendedName>
        <fullName evidence="1">Glycosyltransferase 2-like domain-containing protein</fullName>
    </recommendedName>
</protein>
<dbReference type="Pfam" id="PF00535">
    <property type="entry name" value="Glycos_transf_2"/>
    <property type="match status" value="1"/>
</dbReference>
<evidence type="ECO:0000313" key="2">
    <source>
        <dbReference type="EMBL" id="ETX08683.1"/>
    </source>
</evidence>
<feature type="non-terminal residue" evidence="2">
    <location>
        <position position="140"/>
    </location>
</feature>
<organism evidence="2 3">
    <name type="scientific">Candidatus Entotheonella gemina</name>
    <dbReference type="NCBI Taxonomy" id="1429439"/>
    <lineage>
        <taxon>Bacteria</taxon>
        <taxon>Pseudomonadati</taxon>
        <taxon>Nitrospinota/Tectimicrobiota group</taxon>
        <taxon>Candidatus Tectimicrobiota</taxon>
        <taxon>Candidatus Entotheonellia</taxon>
        <taxon>Candidatus Entotheonellales</taxon>
        <taxon>Candidatus Entotheonellaceae</taxon>
        <taxon>Candidatus Entotheonella</taxon>
    </lineage>
</organism>
<proteinExistence type="predicted"/>
<sequence>MYKNQSLAVVVPAYNEEKMISQVLNTMPDFVDTVIVVDDASTDSTSEIVISHHSYLDNKTILLQHTGNQGVGSAIITGYKYAVSHDIALVAVMAGDGQMDPDDLPRLIEPIISGEADYTKGNRLFRGESWRLIPHYRYLV</sequence>
<dbReference type="PANTHER" id="PTHR48090">
    <property type="entry name" value="UNDECAPRENYL-PHOSPHATE 4-DEOXY-4-FORMAMIDO-L-ARABINOSE TRANSFERASE-RELATED"/>
    <property type="match status" value="1"/>
</dbReference>
<evidence type="ECO:0000313" key="3">
    <source>
        <dbReference type="Proteomes" id="UP000019140"/>
    </source>
</evidence>
<dbReference type="InterPro" id="IPR001173">
    <property type="entry name" value="Glyco_trans_2-like"/>
</dbReference>
<comment type="caution">
    <text evidence="2">The sequence shown here is derived from an EMBL/GenBank/DDBJ whole genome shotgun (WGS) entry which is preliminary data.</text>
</comment>
<keyword evidence="3" id="KW-1185">Reference proteome</keyword>
<reference evidence="2 3" key="1">
    <citation type="journal article" date="2014" name="Nature">
        <title>An environmental bacterial taxon with a large and distinct metabolic repertoire.</title>
        <authorList>
            <person name="Wilson M.C."/>
            <person name="Mori T."/>
            <person name="Ruckert C."/>
            <person name="Uria A.R."/>
            <person name="Helf M.J."/>
            <person name="Takada K."/>
            <person name="Gernert C."/>
            <person name="Steffens U.A."/>
            <person name="Heycke N."/>
            <person name="Schmitt S."/>
            <person name="Rinke C."/>
            <person name="Helfrich E.J."/>
            <person name="Brachmann A.O."/>
            <person name="Gurgui C."/>
            <person name="Wakimoto T."/>
            <person name="Kracht M."/>
            <person name="Crusemann M."/>
            <person name="Hentschel U."/>
            <person name="Abe I."/>
            <person name="Matsunaga S."/>
            <person name="Kalinowski J."/>
            <person name="Takeyama H."/>
            <person name="Piel J."/>
        </authorList>
    </citation>
    <scope>NUCLEOTIDE SEQUENCE [LARGE SCALE GENOMIC DNA]</scope>
    <source>
        <strain evidence="3">TSY2</strain>
    </source>
</reference>
<dbReference type="SUPFAM" id="SSF53448">
    <property type="entry name" value="Nucleotide-diphospho-sugar transferases"/>
    <property type="match status" value="1"/>
</dbReference>
<dbReference type="Gene3D" id="3.90.550.10">
    <property type="entry name" value="Spore Coat Polysaccharide Biosynthesis Protein SpsA, Chain A"/>
    <property type="match status" value="1"/>
</dbReference>
<name>W4MEP0_9BACT</name>
<evidence type="ECO:0000259" key="1">
    <source>
        <dbReference type="Pfam" id="PF00535"/>
    </source>
</evidence>
<dbReference type="HOGENOM" id="CLU_033536_7_4_7"/>
<dbReference type="InterPro" id="IPR029044">
    <property type="entry name" value="Nucleotide-diphossugar_trans"/>
</dbReference>
<accession>W4MEP0</accession>
<dbReference type="AlphaFoldDB" id="W4MEP0"/>
<dbReference type="Proteomes" id="UP000019140">
    <property type="component" value="Unassembled WGS sequence"/>
</dbReference>